<keyword evidence="2" id="KW-1185">Reference proteome</keyword>
<gene>
    <name evidence="1" type="ORF">Mlute_02003</name>
</gene>
<sequence length="491" mass="54426">MINKSLRWWTFLVLLLSFALAQQGRFQGVSINVLTFTGPQIAEPLRRHAAAFERATGARVNVTVVPFSDLYQQILTDATTGTNSYDAWIFAPQWMADFAPAGIMEDLTARVRADTAIQWNDIAPFFREFSATYGGKILTIPLDGDFQMVYYRTDVLRQLGLQPPRTWDDYLNIAQRAHGRDMNGDGRPDFGSCIAKKRNAQSYWMFMSILGGYVQSQGTRQGAFFDTRNMQPLVKNQAFAEALRVYKETTRFGPPDELNLDVGDTRGLFTSGRCALSIDWGDIGPLSIDPQTSKVKDLVGAVILPGSRRVLDRNTGNLVNCTPQLCPHAINGVNHAPYAAFGGWSGGINAKVSAPKKDVAYALFSYMSQPAQANKDVTIGITGFNPYRISQFRDIQNWVAAGFSEAGARNYLGAIQQSLNSPNMVLDLRIPKAQQYQQVVLDRVLSEYLAGQLTIAQAQEQIHNGWEEITNAEGRQKQLQAYLASLGIGAR</sequence>
<dbReference type="RefSeq" id="WP_119360563.1">
    <property type="nucleotide sequence ID" value="NZ_QWKZ01000067.1"/>
</dbReference>
<dbReference type="Pfam" id="PF01547">
    <property type="entry name" value="SBP_bac_1"/>
    <property type="match status" value="1"/>
</dbReference>
<evidence type="ECO:0000313" key="1">
    <source>
        <dbReference type="EMBL" id="RIH84077.1"/>
    </source>
</evidence>
<dbReference type="AlphaFoldDB" id="A0A399EHJ1"/>
<dbReference type="Gene3D" id="3.40.190.10">
    <property type="entry name" value="Periplasmic binding protein-like II"/>
    <property type="match status" value="2"/>
</dbReference>
<name>A0A399EHJ1_9DEIN</name>
<accession>A0A399EHJ1</accession>
<comment type="caution">
    <text evidence="1">The sequence shown here is derived from an EMBL/GenBank/DDBJ whole genome shotgun (WGS) entry which is preliminary data.</text>
</comment>
<reference evidence="1 2" key="1">
    <citation type="submission" date="2018-08" db="EMBL/GenBank/DDBJ databases">
        <title>Meiothermus luteus KCTC 52599 genome sequencing project.</title>
        <authorList>
            <person name="Da Costa M.S."/>
            <person name="Albuquerque L."/>
            <person name="Raposo P."/>
            <person name="Froufe H.J.C."/>
            <person name="Barroso C.S."/>
            <person name="Egas C."/>
        </authorList>
    </citation>
    <scope>NUCLEOTIDE SEQUENCE [LARGE SCALE GENOMIC DNA]</scope>
    <source>
        <strain evidence="1 2">KCTC 52599</strain>
    </source>
</reference>
<dbReference type="Proteomes" id="UP000265800">
    <property type="component" value="Unassembled WGS sequence"/>
</dbReference>
<proteinExistence type="predicted"/>
<protein>
    <submittedName>
        <fullName evidence="1">Bacterial extracellular solute-binding protein</fullName>
    </submittedName>
</protein>
<dbReference type="OrthoDB" id="9798191at2"/>
<dbReference type="PANTHER" id="PTHR43649">
    <property type="entry name" value="ARABINOSE-BINDING PROTEIN-RELATED"/>
    <property type="match status" value="1"/>
</dbReference>
<dbReference type="InterPro" id="IPR050490">
    <property type="entry name" value="Bact_solute-bd_prot1"/>
</dbReference>
<dbReference type="EMBL" id="QWKZ01000067">
    <property type="protein sequence ID" value="RIH84077.1"/>
    <property type="molecule type" value="Genomic_DNA"/>
</dbReference>
<organism evidence="1 2">
    <name type="scientific">Meiothermus luteus</name>
    <dbReference type="NCBI Taxonomy" id="2026184"/>
    <lineage>
        <taxon>Bacteria</taxon>
        <taxon>Thermotogati</taxon>
        <taxon>Deinococcota</taxon>
        <taxon>Deinococci</taxon>
        <taxon>Thermales</taxon>
        <taxon>Thermaceae</taxon>
        <taxon>Meiothermus</taxon>
    </lineage>
</organism>
<dbReference type="SUPFAM" id="SSF53850">
    <property type="entry name" value="Periplasmic binding protein-like II"/>
    <property type="match status" value="1"/>
</dbReference>
<evidence type="ECO:0000313" key="2">
    <source>
        <dbReference type="Proteomes" id="UP000265800"/>
    </source>
</evidence>
<dbReference type="InterPro" id="IPR006059">
    <property type="entry name" value="SBP"/>
</dbReference>
<dbReference type="PANTHER" id="PTHR43649:SF12">
    <property type="entry name" value="DIACETYLCHITOBIOSE BINDING PROTEIN DASA"/>
    <property type="match status" value="1"/>
</dbReference>